<dbReference type="Pfam" id="PF00590">
    <property type="entry name" value="TP_methylase"/>
    <property type="match status" value="1"/>
</dbReference>
<evidence type="ECO:0000256" key="1">
    <source>
        <dbReference type="ARBA" id="ARBA00012162"/>
    </source>
</evidence>
<accession>A0ABU3ZAT3</accession>
<comment type="caution">
    <text evidence="8">The sequence shown here is derived from an EMBL/GenBank/DDBJ whole genome shotgun (WGS) entry which is preliminary data.</text>
</comment>
<evidence type="ECO:0000256" key="4">
    <source>
        <dbReference type="ARBA" id="ARBA00022691"/>
    </source>
</evidence>
<evidence type="ECO:0000259" key="6">
    <source>
        <dbReference type="Pfam" id="PF00590"/>
    </source>
</evidence>
<dbReference type="PANTHER" id="PTHR45790:SF3">
    <property type="entry name" value="S-ADENOSYL-L-METHIONINE-DEPENDENT UROPORPHYRINOGEN III METHYLTRANSFERASE, CHLOROPLASTIC"/>
    <property type="match status" value="1"/>
</dbReference>
<dbReference type="InterPro" id="IPR003043">
    <property type="entry name" value="Uropor_MeTrfase_CS"/>
</dbReference>
<dbReference type="Proteomes" id="UP001272515">
    <property type="component" value="Unassembled WGS sequence"/>
</dbReference>
<feature type="domain" description="Tetrapyrrole methylase" evidence="6">
    <location>
        <begin position="5"/>
        <end position="215"/>
    </location>
</feature>
<evidence type="ECO:0000313" key="9">
    <source>
        <dbReference type="Proteomes" id="UP001272515"/>
    </source>
</evidence>
<evidence type="ECO:0000256" key="3">
    <source>
        <dbReference type="ARBA" id="ARBA00022679"/>
    </source>
</evidence>
<evidence type="ECO:0000256" key="2">
    <source>
        <dbReference type="ARBA" id="ARBA00022603"/>
    </source>
</evidence>
<dbReference type="CDD" id="cd11642">
    <property type="entry name" value="SUMT"/>
    <property type="match status" value="1"/>
</dbReference>
<sequence length="503" mass="54378">MTGIVYLIGAGPGDPKLITVKGRECIEQADVIVYDYLADSHLLKWAKLEAELVYVGKRCRNHTMKQEDINALLVERGQQGKIVARLKGGDPLVFGRGGEEAMALREGNVPFEFVPGVTSAIAAPAYAGIPVTQRAMATSFAVVTGHEDPTKPESGIHWDGLATAVDTVCFVMGVTNLPLISSRLIEHGRSPKTPVALVRWGTKPVQEVLVSTLEHVVDDVHKAGIKAPAIIVVGDVVNLREQLRWFDNKPLFGKTILVTRARAQASVLTEQLMALGANVIEAATIKTEALELSEADIRVVEHLEDYKYIIFTSAEGVRYFFDTLKAHGKDVRSLGSNKVCAIGSATAKAVTDYGIIPDVVPANYRGESVVEALEPLVIANDKVLLIQPKVARGVIPRELRHLDIHVDILRLYETVQDDSQQDILEAALENGEVDYITFTSSSTVTNALELLGANAKELLANARIACIGPITAATVVENGLQPDIVSEVYTTEGLTDAILADVK</sequence>
<keyword evidence="3 8" id="KW-0808">Transferase</keyword>
<dbReference type="Gene3D" id="3.40.50.10090">
    <property type="match status" value="2"/>
</dbReference>
<dbReference type="CDD" id="cd06578">
    <property type="entry name" value="HemD"/>
    <property type="match status" value="1"/>
</dbReference>
<keyword evidence="2 8" id="KW-0489">Methyltransferase</keyword>
<dbReference type="GO" id="GO:0004851">
    <property type="term" value="F:uroporphyrin-III C-methyltransferase activity"/>
    <property type="evidence" value="ECO:0007669"/>
    <property type="project" value="UniProtKB-EC"/>
</dbReference>
<dbReference type="GO" id="GO:0032259">
    <property type="term" value="P:methylation"/>
    <property type="evidence" value="ECO:0007669"/>
    <property type="project" value="UniProtKB-KW"/>
</dbReference>
<dbReference type="InterPro" id="IPR014777">
    <property type="entry name" value="4pyrrole_Mease_sub1"/>
</dbReference>
<dbReference type="Pfam" id="PF02602">
    <property type="entry name" value="HEM4"/>
    <property type="match status" value="1"/>
</dbReference>
<evidence type="ECO:0000256" key="5">
    <source>
        <dbReference type="ARBA" id="ARBA00023244"/>
    </source>
</evidence>
<dbReference type="RefSeq" id="WP_317330180.1">
    <property type="nucleotide sequence ID" value="NZ_JAWJZA010000008.1"/>
</dbReference>
<dbReference type="SUPFAM" id="SSF69618">
    <property type="entry name" value="HemD-like"/>
    <property type="match status" value="1"/>
</dbReference>
<dbReference type="InterPro" id="IPR036108">
    <property type="entry name" value="4pyrrol_syn_uPrphyn_synt_sf"/>
</dbReference>
<evidence type="ECO:0000259" key="7">
    <source>
        <dbReference type="Pfam" id="PF02602"/>
    </source>
</evidence>
<dbReference type="Gene3D" id="3.30.950.10">
    <property type="entry name" value="Methyltransferase, Cobalt-precorrin-4 Transmethylase, Domain 2"/>
    <property type="match status" value="1"/>
</dbReference>
<organism evidence="8 9">
    <name type="scientific">Veillonella absiana</name>
    <dbReference type="NCBI Taxonomy" id="3079305"/>
    <lineage>
        <taxon>Bacteria</taxon>
        <taxon>Bacillati</taxon>
        <taxon>Bacillota</taxon>
        <taxon>Negativicutes</taxon>
        <taxon>Veillonellales</taxon>
        <taxon>Veillonellaceae</taxon>
        <taxon>Veillonella</taxon>
    </lineage>
</organism>
<dbReference type="NCBIfam" id="NF004790">
    <property type="entry name" value="PRK06136.1"/>
    <property type="match status" value="1"/>
</dbReference>
<dbReference type="InterPro" id="IPR006366">
    <property type="entry name" value="CobA/CysG_C"/>
</dbReference>
<feature type="domain" description="Tetrapyrrole biosynthesis uroporphyrinogen III synthase" evidence="7">
    <location>
        <begin position="267"/>
        <end position="495"/>
    </location>
</feature>
<reference evidence="8 9" key="1">
    <citation type="submission" date="2023-10" db="EMBL/GenBank/DDBJ databases">
        <title>Veillonella sp. nov., isolated from a pig farm feces dump.</title>
        <authorList>
            <person name="Chang Y.-H."/>
        </authorList>
    </citation>
    <scope>NUCLEOTIDE SEQUENCE [LARGE SCALE GENOMIC DNA]</scope>
    <source>
        <strain evidence="8 9">YH-vei2233</strain>
    </source>
</reference>
<dbReference type="InterPro" id="IPR003754">
    <property type="entry name" value="4pyrrol_synth_uPrphyn_synth"/>
</dbReference>
<protein>
    <recommendedName>
        <fullName evidence="1">uroporphyrinogen-III C-methyltransferase</fullName>
        <ecNumber evidence="1">2.1.1.107</ecNumber>
    </recommendedName>
</protein>
<dbReference type="PANTHER" id="PTHR45790">
    <property type="entry name" value="SIROHEME SYNTHASE-RELATED"/>
    <property type="match status" value="1"/>
</dbReference>
<name>A0ABU3ZAT3_9FIRM</name>
<keyword evidence="5" id="KW-0627">Porphyrin biosynthesis</keyword>
<evidence type="ECO:0000313" key="8">
    <source>
        <dbReference type="EMBL" id="MDV5088776.1"/>
    </source>
</evidence>
<dbReference type="InterPro" id="IPR035996">
    <property type="entry name" value="4pyrrol_Methylase_sf"/>
</dbReference>
<dbReference type="PROSITE" id="PS00839">
    <property type="entry name" value="SUMT_1"/>
    <property type="match status" value="1"/>
</dbReference>
<keyword evidence="9" id="KW-1185">Reference proteome</keyword>
<gene>
    <name evidence="8" type="primary">cobA</name>
    <name evidence="8" type="ORF">RVY80_07985</name>
</gene>
<proteinExistence type="predicted"/>
<dbReference type="NCBIfam" id="TIGR01469">
    <property type="entry name" value="cobA_cysG_Cterm"/>
    <property type="match status" value="1"/>
</dbReference>
<keyword evidence="4" id="KW-0949">S-adenosyl-L-methionine</keyword>
<dbReference type="InterPro" id="IPR050161">
    <property type="entry name" value="Siro_Cobalamin_biosynth"/>
</dbReference>
<dbReference type="InterPro" id="IPR014776">
    <property type="entry name" value="4pyrrole_Mease_sub2"/>
</dbReference>
<dbReference type="Gene3D" id="3.40.1010.10">
    <property type="entry name" value="Cobalt-precorrin-4 Transmethylase, Domain 1"/>
    <property type="match status" value="1"/>
</dbReference>
<dbReference type="InterPro" id="IPR000878">
    <property type="entry name" value="4pyrrol_Mease"/>
</dbReference>
<dbReference type="EC" id="2.1.1.107" evidence="1"/>
<dbReference type="EMBL" id="JAWJZB010000009">
    <property type="protein sequence ID" value="MDV5088776.1"/>
    <property type="molecule type" value="Genomic_DNA"/>
</dbReference>
<dbReference type="SUPFAM" id="SSF53790">
    <property type="entry name" value="Tetrapyrrole methylase"/>
    <property type="match status" value="1"/>
</dbReference>